<organism evidence="12">
    <name type="scientific">Rhipicephalus microplus</name>
    <name type="common">Cattle tick</name>
    <name type="synonym">Boophilus microplus</name>
    <dbReference type="NCBI Taxonomy" id="6941"/>
    <lineage>
        <taxon>Eukaryota</taxon>
        <taxon>Metazoa</taxon>
        <taxon>Ecdysozoa</taxon>
        <taxon>Arthropoda</taxon>
        <taxon>Chelicerata</taxon>
        <taxon>Arachnida</taxon>
        <taxon>Acari</taxon>
        <taxon>Parasitiformes</taxon>
        <taxon>Ixodida</taxon>
        <taxon>Ixodoidea</taxon>
        <taxon>Ixodidae</taxon>
        <taxon>Rhipicephalinae</taxon>
        <taxon>Rhipicephalus</taxon>
        <taxon>Boophilus</taxon>
    </lineage>
</organism>
<dbReference type="InterPro" id="IPR002223">
    <property type="entry name" value="Kunitz_BPTI"/>
</dbReference>
<feature type="domain" description="BPTI/Kunitz inhibitor" evidence="11">
    <location>
        <begin position="87"/>
        <end position="137"/>
    </location>
</feature>
<evidence type="ECO:0000256" key="6">
    <source>
        <dbReference type="ARBA" id="ARBA00023157"/>
    </source>
</evidence>
<dbReference type="FunFam" id="4.10.410.10:FF:000020">
    <property type="entry name" value="Collagen, type VI, alpha 3"/>
    <property type="match status" value="1"/>
</dbReference>
<keyword evidence="6" id="KW-1015">Disulfide bond</keyword>
<dbReference type="InterPro" id="IPR036880">
    <property type="entry name" value="Kunitz_BPTI_sf"/>
</dbReference>
<dbReference type="Pfam" id="PF00014">
    <property type="entry name" value="Kunitz_BPTI"/>
    <property type="match status" value="2"/>
</dbReference>
<dbReference type="PANTHER" id="PTHR10083">
    <property type="entry name" value="KUNITZ-TYPE PROTEASE INHIBITOR-RELATED"/>
    <property type="match status" value="1"/>
</dbReference>
<dbReference type="VEuPathDB" id="VectorBase:LOC119167900"/>
<dbReference type="PROSITE" id="PS00280">
    <property type="entry name" value="BPTI_KUNITZ_1"/>
    <property type="match status" value="1"/>
</dbReference>
<evidence type="ECO:0000256" key="3">
    <source>
        <dbReference type="ARBA" id="ARBA00022690"/>
    </source>
</evidence>
<dbReference type="OrthoDB" id="6474131at2759"/>
<keyword evidence="8" id="KW-1203">Blood coagulation cascade inhibiting toxin</keyword>
<keyword evidence="10" id="KW-0732">Signal</keyword>
<feature type="domain" description="BPTI/Kunitz inhibitor" evidence="11">
    <location>
        <begin position="27"/>
        <end position="77"/>
    </location>
</feature>
<name>A0A6G5A7C7_RHIMP</name>
<dbReference type="GO" id="GO:0004867">
    <property type="term" value="F:serine-type endopeptidase inhibitor activity"/>
    <property type="evidence" value="ECO:0007669"/>
    <property type="project" value="UniProtKB-KW"/>
</dbReference>
<dbReference type="PROSITE" id="PS50279">
    <property type="entry name" value="BPTI_KUNITZ_2"/>
    <property type="match status" value="2"/>
</dbReference>
<evidence type="ECO:0000256" key="2">
    <source>
        <dbReference type="ARBA" id="ARBA00022525"/>
    </source>
</evidence>
<dbReference type="InterPro" id="IPR050098">
    <property type="entry name" value="TFPI/VKTCI-like"/>
</dbReference>
<dbReference type="CDD" id="cd00109">
    <property type="entry name" value="Kunitz-type"/>
    <property type="match status" value="2"/>
</dbReference>
<keyword evidence="7" id="KW-0800">Toxin</keyword>
<evidence type="ECO:0000256" key="5">
    <source>
        <dbReference type="ARBA" id="ARBA00022900"/>
    </source>
</evidence>
<feature type="signal peptide" evidence="10">
    <location>
        <begin position="1"/>
        <end position="21"/>
    </location>
</feature>
<dbReference type="AlphaFoldDB" id="A0A6G5A7C7"/>
<evidence type="ECO:0000256" key="7">
    <source>
        <dbReference type="ARBA" id="ARBA00023240"/>
    </source>
</evidence>
<evidence type="ECO:0000313" key="12">
    <source>
        <dbReference type="EMBL" id="NIE46874.1"/>
    </source>
</evidence>
<dbReference type="Gene3D" id="4.10.410.10">
    <property type="entry name" value="Pancreatic trypsin inhibitor Kunitz domain"/>
    <property type="match status" value="2"/>
</dbReference>
<keyword evidence="5" id="KW-0722">Serine protease inhibitor</keyword>
<evidence type="ECO:0000256" key="1">
    <source>
        <dbReference type="ARBA" id="ARBA00004613"/>
    </source>
</evidence>
<dbReference type="PRINTS" id="PR00759">
    <property type="entry name" value="BASICPTASE"/>
</dbReference>
<feature type="chain" id="PRO_5026087237" evidence="10">
    <location>
        <begin position="22"/>
        <end position="237"/>
    </location>
</feature>
<sequence length="237" mass="26838">MNFRAATVAAFLTLTFSIAAAQWRLRCYRKPRAGYCYGRLLRWFYDHKTRQCRMFTYSGCFGNYNRFSTEQECLQVCSSRRRSHPVCGMGPEMGMCKSSVPMWYFDAGMGVCRGFVYSGCGGNSNKFSTCEECMNRCSGDYHARGICKFLAQRFSKQFYKREATKSRESVRSSESEGSLSYPILTTEEPREKGMGVYASPGRPPRPARIQDSANKSMYLHVLTKAAGSQHGASHLSK</sequence>
<keyword evidence="3" id="KW-0646">Protease inhibitor</keyword>
<dbReference type="EMBL" id="GIKN01004601">
    <property type="protein sequence ID" value="NIE46874.1"/>
    <property type="molecule type" value="Transcribed_RNA"/>
</dbReference>
<feature type="region of interest" description="Disordered" evidence="9">
    <location>
        <begin position="165"/>
        <end position="185"/>
    </location>
</feature>
<dbReference type="InterPro" id="IPR020901">
    <property type="entry name" value="Prtase_inh_Kunz-CS"/>
</dbReference>
<evidence type="ECO:0000256" key="9">
    <source>
        <dbReference type="SAM" id="MobiDB-lite"/>
    </source>
</evidence>
<comment type="subcellular location">
    <subcellularLocation>
        <location evidence="1">Secreted</location>
    </subcellularLocation>
</comment>
<evidence type="ECO:0000256" key="8">
    <source>
        <dbReference type="ARBA" id="ARBA00034146"/>
    </source>
</evidence>
<evidence type="ECO:0000259" key="11">
    <source>
        <dbReference type="PROSITE" id="PS50279"/>
    </source>
</evidence>
<reference evidence="12" key="1">
    <citation type="submission" date="2020-03" db="EMBL/GenBank/DDBJ databases">
        <title>A transcriptome and proteome of the tick Rhipicephalus microplus shaped by the genetic composition of its hosts and developmental stage.</title>
        <authorList>
            <person name="Garcia G.R."/>
            <person name="Ribeiro J.M.C."/>
            <person name="Maruyama S.R."/>
            <person name="Gardinasse L.G."/>
            <person name="Nelson K."/>
            <person name="Ferreira B.R."/>
            <person name="Andrade T.G."/>
            <person name="Santos I.K.F.M."/>
        </authorList>
    </citation>
    <scope>NUCLEOTIDE SEQUENCE</scope>
    <source>
        <strain evidence="12">NSGR</strain>
        <tissue evidence="12">Salivary glands</tissue>
    </source>
</reference>
<dbReference type="SMART" id="SM00131">
    <property type="entry name" value="KU"/>
    <property type="match status" value="2"/>
</dbReference>
<proteinExistence type="predicted"/>
<keyword evidence="7" id="KW-1199">Hemostasis impairing toxin</keyword>
<feature type="compositionally biased region" description="Basic and acidic residues" evidence="9">
    <location>
        <begin position="165"/>
        <end position="174"/>
    </location>
</feature>
<evidence type="ECO:0000256" key="10">
    <source>
        <dbReference type="SAM" id="SignalP"/>
    </source>
</evidence>
<dbReference type="SUPFAM" id="SSF57362">
    <property type="entry name" value="BPTI-like"/>
    <property type="match status" value="2"/>
</dbReference>
<keyword evidence="4" id="KW-0677">Repeat</keyword>
<evidence type="ECO:0000256" key="4">
    <source>
        <dbReference type="ARBA" id="ARBA00022737"/>
    </source>
</evidence>
<dbReference type="PANTHER" id="PTHR10083:SF376">
    <property type="entry name" value="SERINE PEPTIDASE INHIBITOR, KUNITZ TYPE, 3"/>
    <property type="match status" value="1"/>
</dbReference>
<dbReference type="GO" id="GO:0005615">
    <property type="term" value="C:extracellular space"/>
    <property type="evidence" value="ECO:0007669"/>
    <property type="project" value="TreeGrafter"/>
</dbReference>
<protein>
    <submittedName>
        <fullName evidence="12">Putative kunitz</fullName>
    </submittedName>
</protein>
<keyword evidence="2" id="KW-0964">Secreted</keyword>
<accession>A0A6G5A7C7</accession>